<comment type="caution">
    <text evidence="3">The sequence shown here is derived from an EMBL/GenBank/DDBJ whole genome shotgun (WGS) entry which is preliminary data.</text>
</comment>
<dbReference type="SUPFAM" id="SSF54534">
    <property type="entry name" value="FKBP-like"/>
    <property type="match status" value="1"/>
</dbReference>
<dbReference type="Pfam" id="PF14760">
    <property type="entry name" value="Rnk_N"/>
    <property type="match status" value="1"/>
</dbReference>
<feature type="domain" description="Regulator of nucleoside diphosphate kinase N-terminal" evidence="2">
    <location>
        <begin position="5"/>
        <end position="45"/>
    </location>
</feature>
<dbReference type="Proteomes" id="UP000094379">
    <property type="component" value="Unassembled WGS sequence"/>
</dbReference>
<gene>
    <name evidence="3" type="primary">rnk</name>
    <name evidence="3" type="ORF">A9E74_01156</name>
</gene>
<protein>
    <submittedName>
        <fullName evidence="3">Regulator of nucleoside diphosphate kinase</fullName>
    </submittedName>
</protein>
<keyword evidence="4" id="KW-1185">Reference proteome</keyword>
<dbReference type="InterPro" id="IPR023459">
    <property type="entry name" value="Tscrpt_elong_fac_GreA/B_fam"/>
</dbReference>
<feature type="domain" description="Transcription elongation factor GreA/GreB C-terminal" evidence="1">
    <location>
        <begin position="51"/>
        <end position="127"/>
    </location>
</feature>
<dbReference type="AlphaFoldDB" id="A0A1E3GSU4"/>
<dbReference type="Gene3D" id="3.10.50.30">
    <property type="entry name" value="Transcription elongation factor, GreA/GreB, C-terminal domain"/>
    <property type="match status" value="1"/>
</dbReference>
<dbReference type="InterPro" id="IPR036953">
    <property type="entry name" value="GreA/GreB_C_sf"/>
</dbReference>
<dbReference type="GO" id="GO:0032784">
    <property type="term" value="P:regulation of DNA-templated transcription elongation"/>
    <property type="evidence" value="ECO:0007669"/>
    <property type="project" value="InterPro"/>
</dbReference>
<dbReference type="PANTHER" id="PTHR30437">
    <property type="entry name" value="TRANSCRIPTION ELONGATION FACTOR GREA"/>
    <property type="match status" value="1"/>
</dbReference>
<evidence type="ECO:0000259" key="1">
    <source>
        <dbReference type="Pfam" id="PF01272"/>
    </source>
</evidence>
<dbReference type="NCBIfam" id="NF004396">
    <property type="entry name" value="PRK05753.1"/>
    <property type="match status" value="1"/>
</dbReference>
<name>A0A1E3GSU4_9GAMM</name>
<sequence length="137" mass="15023">MNTQPDIIISELDYTRIESLLQSSTGIPANIKAALETELERAELVAPEKMPANIVTMNSQVKFSVISSGVTFTLKLVYPKDMDDSGNTISILAPVGSAMLGLREGDEIDWPDGKGGMLQVRIEAIEYQPERAGEFHR</sequence>
<dbReference type="Pfam" id="PF01272">
    <property type="entry name" value="GreA_GreB"/>
    <property type="match status" value="1"/>
</dbReference>
<dbReference type="GO" id="GO:0070063">
    <property type="term" value="F:RNA polymerase binding"/>
    <property type="evidence" value="ECO:0007669"/>
    <property type="project" value="InterPro"/>
</dbReference>
<dbReference type="PATRIC" id="fig|291169.3.peg.1160"/>
<evidence type="ECO:0000259" key="2">
    <source>
        <dbReference type="Pfam" id="PF14760"/>
    </source>
</evidence>
<dbReference type="GO" id="GO:0006354">
    <property type="term" value="P:DNA-templated transcription elongation"/>
    <property type="evidence" value="ECO:0007669"/>
    <property type="project" value="TreeGrafter"/>
</dbReference>
<accession>A0A1E3GSU4</accession>
<evidence type="ECO:0000313" key="3">
    <source>
        <dbReference type="EMBL" id="ODN67084.1"/>
    </source>
</evidence>
<keyword evidence="3" id="KW-0418">Kinase</keyword>
<evidence type="ECO:0000313" key="4">
    <source>
        <dbReference type="Proteomes" id="UP000094379"/>
    </source>
</evidence>
<dbReference type="InterPro" id="IPR029462">
    <property type="entry name" value="Rnk_N"/>
</dbReference>
<dbReference type="RefSeq" id="WP_211116061.1">
    <property type="nucleotide sequence ID" value="NZ_MCRI01000009.1"/>
</dbReference>
<dbReference type="GO" id="GO:0003677">
    <property type="term" value="F:DNA binding"/>
    <property type="evidence" value="ECO:0007669"/>
    <property type="project" value="InterPro"/>
</dbReference>
<dbReference type="Gene3D" id="1.10.286.20">
    <property type="match status" value="1"/>
</dbReference>
<keyword evidence="3" id="KW-0808">Transferase</keyword>
<dbReference type="STRING" id="291169.A9E74_01156"/>
<dbReference type="EMBL" id="MCRI01000009">
    <property type="protein sequence ID" value="ODN67084.1"/>
    <property type="molecule type" value="Genomic_DNA"/>
</dbReference>
<proteinExistence type="predicted"/>
<dbReference type="GO" id="GO:0016301">
    <property type="term" value="F:kinase activity"/>
    <property type="evidence" value="ECO:0007669"/>
    <property type="project" value="UniProtKB-KW"/>
</dbReference>
<reference evidence="3 4" key="1">
    <citation type="submission" date="2016-07" db="EMBL/GenBank/DDBJ databases">
        <title>Draft Genome Sequence of Methylophaga muralis Bur 1.</title>
        <authorList>
            <person name="Vasilenko O.V."/>
            <person name="Doronina N.V."/>
            <person name="Shmareva M.N."/>
            <person name="Tarlachkov S.V."/>
            <person name="Mustakhimov I."/>
            <person name="Trotsenko Y.A."/>
        </authorList>
    </citation>
    <scope>NUCLEOTIDE SEQUENCE [LARGE SCALE GENOMIC DNA]</scope>
    <source>
        <strain evidence="3 4">Bur 1</strain>
    </source>
</reference>
<organism evidence="3 4">
    <name type="scientific">Methylophaga muralis</name>
    <dbReference type="NCBI Taxonomy" id="291169"/>
    <lineage>
        <taxon>Bacteria</taxon>
        <taxon>Pseudomonadati</taxon>
        <taxon>Pseudomonadota</taxon>
        <taxon>Gammaproteobacteria</taxon>
        <taxon>Thiotrichales</taxon>
        <taxon>Piscirickettsiaceae</taxon>
        <taxon>Methylophaga</taxon>
    </lineage>
</organism>
<dbReference type="InterPro" id="IPR001437">
    <property type="entry name" value="Tscrpt_elong_fac_GreA/B_C"/>
</dbReference>
<dbReference type="FunFam" id="3.10.50.30:FF:000002">
    <property type="entry name" value="Regulator of nucleoside diphosphate kinase"/>
    <property type="match status" value="1"/>
</dbReference>
<dbReference type="PANTHER" id="PTHR30437:SF5">
    <property type="entry name" value="REGULATOR OF NUCLEOSIDE DIPHOSPHATE KINASE"/>
    <property type="match status" value="1"/>
</dbReference>